<dbReference type="InterPro" id="IPR027417">
    <property type="entry name" value="P-loop_NTPase"/>
</dbReference>
<evidence type="ECO:0000313" key="2">
    <source>
        <dbReference type="EMBL" id="QFS49539.1"/>
    </source>
</evidence>
<keyword evidence="3" id="KW-1185">Reference proteome</keyword>
<evidence type="ECO:0000313" key="3">
    <source>
        <dbReference type="Proteomes" id="UP000326678"/>
    </source>
</evidence>
<name>A0A5P8WC84_9NOSO</name>
<evidence type="ECO:0000259" key="1">
    <source>
        <dbReference type="SMART" id="SM00382"/>
    </source>
</evidence>
<reference evidence="2 3" key="1">
    <citation type="submission" date="2019-10" db="EMBL/GenBank/DDBJ databases">
        <title>Genomic and transcriptomic insights into the perfect genentic adaptation of a filamentous nitrogen-fixing cyanobacterium to rice fields.</title>
        <authorList>
            <person name="Chen Z."/>
        </authorList>
    </citation>
    <scope>NUCLEOTIDE SEQUENCE [LARGE SCALE GENOMIC DNA]</scope>
    <source>
        <strain evidence="2">CCNUC1</strain>
    </source>
</reference>
<dbReference type="InterPro" id="IPR058651">
    <property type="entry name" value="HTH_VMAP-M9"/>
</dbReference>
<dbReference type="RefSeq" id="WP_152590911.1">
    <property type="nucleotide sequence ID" value="NZ_CP045227.1"/>
</dbReference>
<dbReference type="PANTHER" id="PTHR36766:SF30">
    <property type="entry name" value="TIR-NBS TYPE DISEASE RESISTANCE PROTEIN-RELATED"/>
    <property type="match status" value="1"/>
</dbReference>
<dbReference type="PRINTS" id="PR00364">
    <property type="entry name" value="DISEASERSIST"/>
</dbReference>
<dbReference type="Pfam" id="PF26355">
    <property type="entry name" value="HTH_VMAP-M9"/>
    <property type="match status" value="1"/>
</dbReference>
<dbReference type="Pfam" id="PF00931">
    <property type="entry name" value="NB-ARC"/>
    <property type="match status" value="1"/>
</dbReference>
<organism evidence="2 3">
    <name type="scientific">Nostoc sphaeroides CCNUC1</name>
    <dbReference type="NCBI Taxonomy" id="2653204"/>
    <lineage>
        <taxon>Bacteria</taxon>
        <taxon>Bacillati</taxon>
        <taxon>Cyanobacteriota</taxon>
        <taxon>Cyanophyceae</taxon>
        <taxon>Nostocales</taxon>
        <taxon>Nostocaceae</taxon>
        <taxon>Nostoc</taxon>
    </lineage>
</organism>
<dbReference type="Proteomes" id="UP000326678">
    <property type="component" value="Chromosome Gxm2"/>
</dbReference>
<dbReference type="SMART" id="SM00382">
    <property type="entry name" value="AAA"/>
    <property type="match status" value="1"/>
</dbReference>
<sequence>MQTVNSSGQLTLEQALAMINELMLAKMGRTLSDPETTLLEGTWNDDNYNVIAEGTPYTVNYLKGHVAPQLWNILAAIVGTGKKVTKTNLRSFLEYLYQKEHSTCSDGGITEDYSGIEPLKINGEPPDASIFFGRSQELSQIKQLITDYKLLSLIGIAGIGKTALAAKLLKQISTSSNPQFEQLIWKSVAHAPTVQELVTDLIHVIQGTQSSLPLFESPQAKITVLLQALQSRRCLIILDEIDAFQTIDFQQRLEYRLFFRRLIEEQHQSSFIVTSRTLTGDLKSLLKAKRPLQYIKIKGLDSESAMQLLVANGLAVDKKCRKLIEMYYGHPAELQSVVERINYYFGGSAETFFHNKTTFVSPEMQSVLDEIFTQKLNQTEHKILLCLAGFTTDNPGLISFNKLLNNFPLILNKEISISGLIEALECLENLSLIDTFKDSNSKELYLCLQPVIKKYIFSNFLGVITTSEASQTILLAS</sequence>
<dbReference type="PANTHER" id="PTHR36766">
    <property type="entry name" value="PLANT BROAD-SPECTRUM MILDEW RESISTANCE PROTEIN RPW8"/>
    <property type="match status" value="1"/>
</dbReference>
<proteinExistence type="predicted"/>
<dbReference type="KEGG" id="nsh:GXM_07033"/>
<accession>A0A5P8WC84</accession>
<dbReference type="InterPro" id="IPR003593">
    <property type="entry name" value="AAA+_ATPase"/>
</dbReference>
<protein>
    <submittedName>
        <fullName evidence="2">NACHT domain-containing protein</fullName>
    </submittedName>
</protein>
<dbReference type="AlphaFoldDB" id="A0A5P8WC84"/>
<gene>
    <name evidence="2" type="ORF">GXM_07033</name>
</gene>
<dbReference type="Gene3D" id="3.40.50.300">
    <property type="entry name" value="P-loop containing nucleotide triphosphate hydrolases"/>
    <property type="match status" value="1"/>
</dbReference>
<dbReference type="GO" id="GO:0043531">
    <property type="term" value="F:ADP binding"/>
    <property type="evidence" value="ECO:0007669"/>
    <property type="project" value="InterPro"/>
</dbReference>
<dbReference type="InterPro" id="IPR002182">
    <property type="entry name" value="NB-ARC"/>
</dbReference>
<dbReference type="EMBL" id="CP045227">
    <property type="protein sequence ID" value="QFS49539.1"/>
    <property type="molecule type" value="Genomic_DNA"/>
</dbReference>
<feature type="domain" description="AAA+ ATPase" evidence="1">
    <location>
        <begin position="147"/>
        <end position="298"/>
    </location>
</feature>
<dbReference type="SUPFAM" id="SSF52540">
    <property type="entry name" value="P-loop containing nucleoside triphosphate hydrolases"/>
    <property type="match status" value="1"/>
</dbReference>